<dbReference type="Proteomes" id="UP000681722">
    <property type="component" value="Unassembled WGS sequence"/>
</dbReference>
<evidence type="ECO:0000313" key="1">
    <source>
        <dbReference type="EMBL" id="CAF1354495.1"/>
    </source>
</evidence>
<dbReference type="EMBL" id="CAJNOQ010015078">
    <property type="protein sequence ID" value="CAF1354495.1"/>
    <property type="molecule type" value="Genomic_DNA"/>
</dbReference>
<keyword evidence="3" id="KW-1185">Reference proteome</keyword>
<dbReference type="EMBL" id="CAJOBC010066298">
    <property type="protein sequence ID" value="CAF4227323.1"/>
    <property type="molecule type" value="Genomic_DNA"/>
</dbReference>
<dbReference type="AlphaFoldDB" id="A0A815HIC5"/>
<comment type="caution">
    <text evidence="1">The sequence shown here is derived from an EMBL/GenBank/DDBJ whole genome shotgun (WGS) entry which is preliminary data.</text>
</comment>
<dbReference type="Proteomes" id="UP000663829">
    <property type="component" value="Unassembled WGS sequence"/>
</dbReference>
<sequence length="244" mass="28730">MLSKRAIMLLQLKFNFFYRRPSIIARNANHYSAEPFLKDHMITHLISSEKDQWTVKMFRDMYERLLLEKQTVIEKQIKLSEIFEQQSLSANTEKMFYQGILHSRAAFESFERYLRGMIDRSGSLGRMAREKLIIQALQRMKKGKTLSPQTEKTLTEIVCCHFKTEVEHLTTEDLQILGNEFEQLYKELSHNIHSQTAENKTTISLVRTHLNNTQLCTLIAISKHYLLIDETNIFINDKPTDEKQ</sequence>
<evidence type="ECO:0000313" key="2">
    <source>
        <dbReference type="EMBL" id="CAF4227323.1"/>
    </source>
</evidence>
<name>A0A815HIC5_9BILA</name>
<accession>A0A815HIC5</accession>
<protein>
    <submittedName>
        <fullName evidence="1">Uncharacterized protein</fullName>
    </submittedName>
</protein>
<proteinExistence type="predicted"/>
<organism evidence="1 3">
    <name type="scientific">Didymodactylos carnosus</name>
    <dbReference type="NCBI Taxonomy" id="1234261"/>
    <lineage>
        <taxon>Eukaryota</taxon>
        <taxon>Metazoa</taxon>
        <taxon>Spiralia</taxon>
        <taxon>Gnathifera</taxon>
        <taxon>Rotifera</taxon>
        <taxon>Eurotatoria</taxon>
        <taxon>Bdelloidea</taxon>
        <taxon>Philodinida</taxon>
        <taxon>Philodinidae</taxon>
        <taxon>Didymodactylos</taxon>
    </lineage>
</organism>
<evidence type="ECO:0000313" key="3">
    <source>
        <dbReference type="Proteomes" id="UP000663829"/>
    </source>
</evidence>
<reference evidence="1" key="1">
    <citation type="submission" date="2021-02" db="EMBL/GenBank/DDBJ databases">
        <authorList>
            <person name="Nowell W R."/>
        </authorList>
    </citation>
    <scope>NUCLEOTIDE SEQUENCE</scope>
</reference>
<gene>
    <name evidence="1" type="ORF">GPM918_LOCUS31077</name>
    <name evidence="2" type="ORF">SRO942_LOCUS31711</name>
</gene>